<dbReference type="HAMAP" id="MF_01411">
    <property type="entry name" value="LPS_assembly_LptD"/>
    <property type="match status" value="1"/>
</dbReference>
<dbReference type="InterPro" id="IPR045659">
    <property type="entry name" value="LptD_2"/>
</dbReference>
<dbReference type="GO" id="GO:1990351">
    <property type="term" value="C:transporter complex"/>
    <property type="evidence" value="ECO:0007669"/>
    <property type="project" value="TreeGrafter"/>
</dbReference>
<dbReference type="GO" id="GO:0009279">
    <property type="term" value="C:cell outer membrane"/>
    <property type="evidence" value="ECO:0007669"/>
    <property type="project" value="InterPro"/>
</dbReference>
<dbReference type="PANTHER" id="PTHR30189">
    <property type="entry name" value="LPS-ASSEMBLY PROTEIN"/>
    <property type="match status" value="1"/>
</dbReference>
<organism evidence="3">
    <name type="scientific">uncultured Desulfobacterium sp</name>
    <dbReference type="NCBI Taxonomy" id="201089"/>
    <lineage>
        <taxon>Bacteria</taxon>
        <taxon>Pseudomonadati</taxon>
        <taxon>Thermodesulfobacteriota</taxon>
        <taxon>Desulfobacteria</taxon>
        <taxon>Desulfobacterales</taxon>
        <taxon>Desulfobacteriaceae</taxon>
        <taxon>Desulfobacterium</taxon>
        <taxon>environmental samples</taxon>
    </lineage>
</organism>
<dbReference type="EMBL" id="FR695868">
    <property type="protein sequence ID" value="CBX28352.1"/>
    <property type="molecule type" value="Genomic_DNA"/>
</dbReference>
<gene>
    <name evidence="3" type="ORF">N47_G36760</name>
</gene>
<feature type="domain" description="LptD C-terminal" evidence="1">
    <location>
        <begin position="284"/>
        <end position="661"/>
    </location>
</feature>
<evidence type="ECO:0000259" key="2">
    <source>
        <dbReference type="Pfam" id="PF19838"/>
    </source>
</evidence>
<dbReference type="InterPro" id="IPR007543">
    <property type="entry name" value="LptD_C"/>
</dbReference>
<feature type="domain" description="LPS-assembly protein LptD central" evidence="2">
    <location>
        <begin position="174"/>
        <end position="261"/>
    </location>
</feature>
<sequence length="731" mass="84695">MVSSSVFAAGSFKDPFKDDNPDEPWNIIADEIYHDRNADVYIASGNVIIFKKGKNLSADYVRFNRTTSKANAKGNVVMNLGQDIIRGSSIDVDLKSETGTIYDGNIFLKENNYHISGDSIEKTGENTYTAEEATVSTCDADVPAWKITGKKLKITLEGYGFINYATFWTKKLPVIYTPFVVFPAKVKRQSGFLAPEIAQSIRKGIEYNQPYFWAINENTDATFYSHYMSERGEQVGFEYRYILSPESKGTIMYDYLNDSKIDDGTASGEKWGYSGDAYFRPNSDRYWFRMKADHAMPYGFNAKLDLDIVSDQDYLNEFKDGYNGFGSTEKYFNKYFGREIDDYDDPIRVNSLNFSKNWSSFTLNAEARWYDNVVNRRWNNTDDTLQKLPFIEFRGLKQQLFETPFYTDLYSGYTDFYRQDGVTGQRIDVYPRFYLPYRYKNYFSFEPSIGLRQTSWYIDQGDNTIKSKAYDRELYDIKLDLSTELFRIIKIGSKYADSIKHSIKPQIIYTYLPDKDQSGYPNFDSIDRIARTNLITYSVINTFTLKSLQETLGLSDGKKAETPSYLYNDFLRIKLEQSYDINEEQANPDNPQNFIPQNKPLSPIYGELKFTPVKYLSLSTDANWSTYDSNFINRNISGSLSDDRGDSVSWEYRFQRGFVESLFSTLNIKVFEGLLFKTNNERDIRDGKRIRTNLGFLYTAQCWSIDFLYTDEDNDKKFSFLLNFTGLGGTR</sequence>
<protein>
    <submittedName>
        <fullName evidence="3">Uncharacterized protein</fullName>
    </submittedName>
</protein>
<reference evidence="3" key="1">
    <citation type="journal article" date="2011" name="Environ. Microbiol.">
        <title>Genomic insights into the metabolic potential of the polycyclic aromatic hydrocarbon degrading sulfate-reducing Deltaproteobacterium N47.</title>
        <authorList>
            <person name="Bergmann F."/>
            <person name="Selesi D."/>
            <person name="Weinmaier T."/>
            <person name="Tischler P."/>
            <person name="Rattei T."/>
            <person name="Meckenstock R.U."/>
        </authorList>
    </citation>
    <scope>NUCLEOTIDE SEQUENCE</scope>
</reference>
<dbReference type="Pfam" id="PF04453">
    <property type="entry name" value="LptD"/>
    <property type="match status" value="1"/>
</dbReference>
<dbReference type="Gene3D" id="2.60.450.10">
    <property type="entry name" value="Lipopolysaccharide (LPS) transport protein A like domain"/>
    <property type="match status" value="1"/>
</dbReference>
<dbReference type="Pfam" id="PF19838">
    <property type="entry name" value="LptD_2"/>
    <property type="match status" value="1"/>
</dbReference>
<evidence type="ECO:0000313" key="3">
    <source>
        <dbReference type="EMBL" id="CBX28352.1"/>
    </source>
</evidence>
<dbReference type="GO" id="GO:0043165">
    <property type="term" value="P:Gram-negative-bacterium-type cell outer membrane assembly"/>
    <property type="evidence" value="ECO:0007669"/>
    <property type="project" value="InterPro"/>
</dbReference>
<dbReference type="InterPro" id="IPR020889">
    <property type="entry name" value="LipoPS_assembly_LptD"/>
</dbReference>
<evidence type="ECO:0000259" key="1">
    <source>
        <dbReference type="Pfam" id="PF04453"/>
    </source>
</evidence>
<proteinExistence type="inferred from homology"/>
<dbReference type="AlphaFoldDB" id="E1YCQ8"/>
<dbReference type="PANTHER" id="PTHR30189:SF1">
    <property type="entry name" value="LPS-ASSEMBLY PROTEIN LPTD"/>
    <property type="match status" value="1"/>
</dbReference>
<accession>E1YCQ8</accession>
<name>E1YCQ8_9BACT</name>
<dbReference type="GO" id="GO:0015920">
    <property type="term" value="P:lipopolysaccharide transport"/>
    <property type="evidence" value="ECO:0007669"/>
    <property type="project" value="InterPro"/>
</dbReference>
<dbReference type="InterPro" id="IPR050218">
    <property type="entry name" value="LptD"/>
</dbReference>